<dbReference type="AlphaFoldDB" id="A0A8J3INZ3"/>
<reference evidence="1" key="1">
    <citation type="submission" date="2020-10" db="EMBL/GenBank/DDBJ databases">
        <title>Taxonomic study of unclassified bacteria belonging to the class Ktedonobacteria.</title>
        <authorList>
            <person name="Yabe S."/>
            <person name="Wang C.M."/>
            <person name="Zheng Y."/>
            <person name="Sakai Y."/>
            <person name="Cavaletti L."/>
            <person name="Monciardini P."/>
            <person name="Donadio S."/>
        </authorList>
    </citation>
    <scope>NUCLEOTIDE SEQUENCE</scope>
    <source>
        <strain evidence="1">ID150040</strain>
    </source>
</reference>
<evidence type="ECO:0000313" key="2">
    <source>
        <dbReference type="Proteomes" id="UP000597444"/>
    </source>
</evidence>
<comment type="caution">
    <text evidence="1">The sequence shown here is derived from an EMBL/GenBank/DDBJ whole genome shotgun (WGS) entry which is preliminary data.</text>
</comment>
<accession>A0A8J3INZ3</accession>
<evidence type="ECO:0000313" key="1">
    <source>
        <dbReference type="EMBL" id="GHO95840.1"/>
    </source>
</evidence>
<sequence>MLERADIDMKNRVRTTLEQVYHQRSEDFISIPQQMEGIQNQLVENAKKRMRTSVDDPMYDLLEEEKRDLMERQGCLKPRKKSLVWWTARKTSIDYTAYWAILKQYGLPLT</sequence>
<gene>
    <name evidence="1" type="ORF">KSF_058880</name>
</gene>
<proteinExistence type="predicted"/>
<protein>
    <submittedName>
        <fullName evidence="1">Uncharacterized protein</fullName>
    </submittedName>
</protein>
<name>A0A8J3INZ3_9CHLR</name>
<organism evidence="1 2">
    <name type="scientific">Reticulibacter mediterranei</name>
    <dbReference type="NCBI Taxonomy" id="2778369"/>
    <lineage>
        <taxon>Bacteria</taxon>
        <taxon>Bacillati</taxon>
        <taxon>Chloroflexota</taxon>
        <taxon>Ktedonobacteria</taxon>
        <taxon>Ktedonobacterales</taxon>
        <taxon>Reticulibacteraceae</taxon>
        <taxon>Reticulibacter</taxon>
    </lineage>
</organism>
<keyword evidence="2" id="KW-1185">Reference proteome</keyword>
<dbReference type="Proteomes" id="UP000597444">
    <property type="component" value="Unassembled WGS sequence"/>
</dbReference>
<dbReference type="RefSeq" id="WP_220206499.1">
    <property type="nucleotide sequence ID" value="NZ_BNJK01000001.1"/>
</dbReference>
<dbReference type="EMBL" id="BNJK01000001">
    <property type="protein sequence ID" value="GHO95840.1"/>
    <property type="molecule type" value="Genomic_DNA"/>
</dbReference>